<organism evidence="1 2">
    <name type="scientific">Hygrophoropsis aurantiaca</name>
    <dbReference type="NCBI Taxonomy" id="72124"/>
    <lineage>
        <taxon>Eukaryota</taxon>
        <taxon>Fungi</taxon>
        <taxon>Dikarya</taxon>
        <taxon>Basidiomycota</taxon>
        <taxon>Agaricomycotina</taxon>
        <taxon>Agaricomycetes</taxon>
        <taxon>Agaricomycetidae</taxon>
        <taxon>Boletales</taxon>
        <taxon>Coniophorineae</taxon>
        <taxon>Hygrophoropsidaceae</taxon>
        <taxon>Hygrophoropsis</taxon>
    </lineage>
</organism>
<protein>
    <submittedName>
        <fullName evidence="1">Uncharacterized protein</fullName>
    </submittedName>
</protein>
<comment type="caution">
    <text evidence="1">The sequence shown here is derived from an EMBL/GenBank/DDBJ whole genome shotgun (WGS) entry which is preliminary data.</text>
</comment>
<sequence length="152" mass="17097">MDIDVTGGPQSLHSQPNPGISETDTSLRTTCATSYRRIHWTLQIDFGTVSGVIRRTHTRDGTLIIITDRSWSLDYKASAPFIRHQHSIDKTIDLLDEISCDGSAAVASARKAIIVEIQAHQNYLDQLKQEHWLQPRPNPFTLPHSPRFPPGF</sequence>
<dbReference type="Proteomes" id="UP000790377">
    <property type="component" value="Unassembled WGS sequence"/>
</dbReference>
<evidence type="ECO:0000313" key="2">
    <source>
        <dbReference type="Proteomes" id="UP000790377"/>
    </source>
</evidence>
<accession>A0ACB7ZQ65</accession>
<gene>
    <name evidence="1" type="ORF">BJ138DRAFT_264799</name>
</gene>
<dbReference type="EMBL" id="MU269487">
    <property type="protein sequence ID" value="KAH7902827.1"/>
    <property type="molecule type" value="Genomic_DNA"/>
</dbReference>
<proteinExistence type="predicted"/>
<reference evidence="1" key="1">
    <citation type="journal article" date="2021" name="New Phytol.">
        <title>Evolutionary innovations through gain and loss of genes in the ectomycorrhizal Boletales.</title>
        <authorList>
            <person name="Wu G."/>
            <person name="Miyauchi S."/>
            <person name="Morin E."/>
            <person name="Kuo A."/>
            <person name="Drula E."/>
            <person name="Varga T."/>
            <person name="Kohler A."/>
            <person name="Feng B."/>
            <person name="Cao Y."/>
            <person name="Lipzen A."/>
            <person name="Daum C."/>
            <person name="Hundley H."/>
            <person name="Pangilinan J."/>
            <person name="Johnson J."/>
            <person name="Barry K."/>
            <person name="LaButti K."/>
            <person name="Ng V."/>
            <person name="Ahrendt S."/>
            <person name="Min B."/>
            <person name="Choi I.G."/>
            <person name="Park H."/>
            <person name="Plett J.M."/>
            <person name="Magnuson J."/>
            <person name="Spatafora J.W."/>
            <person name="Nagy L.G."/>
            <person name="Henrissat B."/>
            <person name="Grigoriev I.V."/>
            <person name="Yang Z.L."/>
            <person name="Xu J."/>
            <person name="Martin F.M."/>
        </authorList>
    </citation>
    <scope>NUCLEOTIDE SEQUENCE</scope>
    <source>
        <strain evidence="1">ATCC 28755</strain>
    </source>
</reference>
<keyword evidence="2" id="KW-1185">Reference proteome</keyword>
<name>A0ACB7ZQ65_9AGAM</name>
<evidence type="ECO:0000313" key="1">
    <source>
        <dbReference type="EMBL" id="KAH7902827.1"/>
    </source>
</evidence>